<proteinExistence type="predicted"/>
<dbReference type="Pfam" id="PF08241">
    <property type="entry name" value="Methyltransf_11"/>
    <property type="match status" value="1"/>
</dbReference>
<evidence type="ECO:0000313" key="3">
    <source>
        <dbReference type="Proteomes" id="UP000476064"/>
    </source>
</evidence>
<dbReference type="Proteomes" id="UP000476064">
    <property type="component" value="Chromosome"/>
</dbReference>
<dbReference type="InterPro" id="IPR013216">
    <property type="entry name" value="Methyltransf_11"/>
</dbReference>
<dbReference type="InterPro" id="IPR050508">
    <property type="entry name" value="Methyltransf_Superfamily"/>
</dbReference>
<evidence type="ECO:0000259" key="1">
    <source>
        <dbReference type="Pfam" id="PF08241"/>
    </source>
</evidence>
<dbReference type="Gene3D" id="3.40.50.150">
    <property type="entry name" value="Vaccinia Virus protein VP39"/>
    <property type="match status" value="1"/>
</dbReference>
<gene>
    <name evidence="2" type="ORF">GXP70_16615</name>
</gene>
<accession>A0A6C0G276</accession>
<keyword evidence="3" id="KW-1185">Reference proteome</keyword>
<dbReference type="KEGG" id="plyc:GXP70_16615"/>
<dbReference type="GO" id="GO:0008757">
    <property type="term" value="F:S-adenosylmethionine-dependent methyltransferase activity"/>
    <property type="evidence" value="ECO:0007669"/>
    <property type="project" value="InterPro"/>
</dbReference>
<dbReference type="InterPro" id="IPR029063">
    <property type="entry name" value="SAM-dependent_MTases_sf"/>
</dbReference>
<dbReference type="GO" id="GO:0032259">
    <property type="term" value="P:methylation"/>
    <property type="evidence" value="ECO:0007669"/>
    <property type="project" value="UniProtKB-KW"/>
</dbReference>
<keyword evidence="2" id="KW-0808">Transferase</keyword>
<dbReference type="SUPFAM" id="SSF53335">
    <property type="entry name" value="S-adenosyl-L-methionine-dependent methyltransferases"/>
    <property type="match status" value="1"/>
</dbReference>
<evidence type="ECO:0000313" key="2">
    <source>
        <dbReference type="EMBL" id="QHT61424.1"/>
    </source>
</evidence>
<dbReference type="EMBL" id="CP048209">
    <property type="protein sequence ID" value="QHT61424.1"/>
    <property type="molecule type" value="Genomic_DNA"/>
</dbReference>
<reference evidence="2 3" key="1">
    <citation type="submission" date="2020-01" db="EMBL/GenBank/DDBJ databases">
        <title>Paenibacillus sp. nov., isolated from tomato rhizosphere.</title>
        <authorList>
            <person name="Weon H.-Y."/>
            <person name="Lee S.A."/>
        </authorList>
    </citation>
    <scope>NUCLEOTIDE SEQUENCE [LARGE SCALE GENOMIC DNA]</scope>
    <source>
        <strain evidence="2 3">12200R-189</strain>
    </source>
</reference>
<protein>
    <submittedName>
        <fullName evidence="2">Class I SAM-dependent methyltransferase</fullName>
    </submittedName>
</protein>
<sequence>MSEIIDYYSSFDEWGRLDREPLEFNVNWHFIRKHLPKEGRVLDNGAGPGKYAMALAKLGLRVTLSDLTPRLVDIARAKAEEFNLVNQFDDFLVRDARRLEGLADDHYDAALMLGPLYHLQAEDDRIQAVRELYRVTKPGGIVFVAVRPRIRKILTALMAPAQWKPLDNMAAIQSFKETGIFDHADQGRFTGAYFFNIADIQPFFERHGFETVSLLSSSGIGGRLTQENWAYWQSRGEEKQLMELIYESAADPYLLGATASHLLYIGRKA</sequence>
<dbReference type="CDD" id="cd02440">
    <property type="entry name" value="AdoMet_MTases"/>
    <property type="match status" value="1"/>
</dbReference>
<feature type="domain" description="Methyltransferase type 11" evidence="1">
    <location>
        <begin position="42"/>
        <end position="144"/>
    </location>
</feature>
<dbReference type="RefSeq" id="WP_162357863.1">
    <property type="nucleotide sequence ID" value="NZ_CP048209.1"/>
</dbReference>
<organism evidence="2 3">
    <name type="scientific">Paenibacillus lycopersici</name>
    <dbReference type="NCBI Taxonomy" id="2704462"/>
    <lineage>
        <taxon>Bacteria</taxon>
        <taxon>Bacillati</taxon>
        <taxon>Bacillota</taxon>
        <taxon>Bacilli</taxon>
        <taxon>Bacillales</taxon>
        <taxon>Paenibacillaceae</taxon>
        <taxon>Paenibacillus</taxon>
    </lineage>
</organism>
<dbReference type="PANTHER" id="PTHR42912">
    <property type="entry name" value="METHYLTRANSFERASE"/>
    <property type="match status" value="1"/>
</dbReference>
<dbReference type="AlphaFoldDB" id="A0A6C0G276"/>
<name>A0A6C0G276_9BACL</name>
<keyword evidence="2" id="KW-0489">Methyltransferase</keyword>